<dbReference type="RefSeq" id="WP_004081988.1">
    <property type="nucleotide sequence ID" value="NZ_VIRB01000149.1"/>
</dbReference>
<dbReference type="Pfam" id="PF20379">
    <property type="entry name" value="DUF6674"/>
    <property type="match status" value="1"/>
</dbReference>
<dbReference type="InterPro" id="IPR046656">
    <property type="entry name" value="DUF6674"/>
</dbReference>
<dbReference type="OrthoDB" id="9807120at2"/>
<organism evidence="1 2">
    <name type="scientific">Schaedlerella arabinosiphila</name>
    <dbReference type="NCBI Taxonomy" id="2044587"/>
    <lineage>
        <taxon>Bacteria</taxon>
        <taxon>Bacillati</taxon>
        <taxon>Bacillota</taxon>
        <taxon>Clostridia</taxon>
        <taxon>Lachnospirales</taxon>
        <taxon>Lachnospiraceae</taxon>
        <taxon>Schaedlerella</taxon>
    </lineage>
</organism>
<comment type="caution">
    <text evidence="1">The sequence shown here is derived from an EMBL/GenBank/DDBJ whole genome shotgun (WGS) entry which is preliminary data.</text>
</comment>
<dbReference type="EMBL" id="VIRB01000149">
    <property type="protein sequence ID" value="NDO72052.1"/>
    <property type="molecule type" value="Genomic_DNA"/>
</dbReference>
<dbReference type="AlphaFoldDB" id="A0A9X5H7D5"/>
<gene>
    <name evidence="1" type="ORF">FMM80_26740</name>
</gene>
<dbReference type="Proteomes" id="UP000474104">
    <property type="component" value="Unassembled WGS sequence"/>
</dbReference>
<reference evidence="1 2" key="1">
    <citation type="submission" date="2019-07" db="EMBL/GenBank/DDBJ databases">
        <title>Draft genome sequences of 15 bacterial species constituting the stable defined intestinal microbiota of the GM15 gnotobiotic mouse model.</title>
        <authorList>
            <person name="Elie C."/>
            <person name="Mathieu A."/>
            <person name="Saliou A."/>
            <person name="Darnaud M."/>
            <person name="Leulier F."/>
            <person name="Tamellini A."/>
        </authorList>
    </citation>
    <scope>NUCLEOTIDE SEQUENCE [LARGE SCALE GENOMIC DNA]</scope>
    <source>
        <strain evidence="2">ASF 502</strain>
    </source>
</reference>
<sequence length="263" mass="29758">METLLSAPLKEQEKFQELFQLLDEKGLHEEKGQIMDLVNYIDNMDQQFGKVLKELKTVKHHVKKLEERGFKQRLLRTVGKLEGKLCAARDELIEMKNQLVDGVHKTIDNFKSRGVLAVYKTIDFLGIKRGLLGVKRQLHQSLETADRGIASLGTIGDEMYGVRTHLGNIKRELAGKEPLAAGSREVEKGAVFQVQKMLYGTMGVLDNMEKHTDRTIRRLDSLGERAQGIQQRPSVRGSLKVIQAERHTGVNRSAHQRTRAAAR</sequence>
<accession>A0A9X5H7D5</accession>
<name>A0A9X5H7D5_9FIRM</name>
<evidence type="ECO:0000313" key="2">
    <source>
        <dbReference type="Proteomes" id="UP000474104"/>
    </source>
</evidence>
<evidence type="ECO:0000313" key="1">
    <source>
        <dbReference type="EMBL" id="NDO72052.1"/>
    </source>
</evidence>
<protein>
    <submittedName>
        <fullName evidence="1">Uncharacterized protein</fullName>
    </submittedName>
</protein>
<proteinExistence type="predicted"/>